<dbReference type="EMBL" id="UZAL01036823">
    <property type="protein sequence ID" value="VDP70588.1"/>
    <property type="molecule type" value="Genomic_DNA"/>
</dbReference>
<protein>
    <submittedName>
        <fullName evidence="1">Uncharacterized protein</fullName>
    </submittedName>
</protein>
<sequence>MSMFTIITAQTLQGGHDVEMEIEDYVLGSMQMFIVILCSSLSLSTLFERNFIEEYDLFKTIFLIFNIPLVYFSILINETNLKSKLNNHMDQITH</sequence>
<dbReference type="Proteomes" id="UP000269396">
    <property type="component" value="Unassembled WGS sequence"/>
</dbReference>
<dbReference type="AlphaFoldDB" id="A0A183PP85"/>
<reference evidence="1 2" key="1">
    <citation type="submission" date="2018-11" db="EMBL/GenBank/DDBJ databases">
        <authorList>
            <consortium name="Pathogen Informatics"/>
        </authorList>
    </citation>
    <scope>NUCLEOTIDE SEQUENCE [LARGE SCALE GENOMIC DNA]</scope>
    <source>
        <strain>Denwood</strain>
        <strain evidence="2">Zambia</strain>
    </source>
</reference>
<name>A0A183PP85_9TREM</name>
<accession>A0A183PP85</accession>
<organism evidence="1 2">
    <name type="scientific">Schistosoma mattheei</name>
    <dbReference type="NCBI Taxonomy" id="31246"/>
    <lineage>
        <taxon>Eukaryota</taxon>
        <taxon>Metazoa</taxon>
        <taxon>Spiralia</taxon>
        <taxon>Lophotrochozoa</taxon>
        <taxon>Platyhelminthes</taxon>
        <taxon>Trematoda</taxon>
        <taxon>Digenea</taxon>
        <taxon>Strigeidida</taxon>
        <taxon>Schistosomatoidea</taxon>
        <taxon>Schistosomatidae</taxon>
        <taxon>Schistosoma</taxon>
    </lineage>
</organism>
<gene>
    <name evidence="1" type="ORF">SMTD_LOCUS16171</name>
</gene>
<proteinExistence type="predicted"/>
<evidence type="ECO:0000313" key="1">
    <source>
        <dbReference type="EMBL" id="VDP70588.1"/>
    </source>
</evidence>
<keyword evidence="2" id="KW-1185">Reference proteome</keyword>
<evidence type="ECO:0000313" key="2">
    <source>
        <dbReference type="Proteomes" id="UP000269396"/>
    </source>
</evidence>